<dbReference type="InterPro" id="IPR003593">
    <property type="entry name" value="AAA+_ATPase"/>
</dbReference>
<dbReference type="InterPro" id="IPR003439">
    <property type="entry name" value="ABC_transporter-like_ATP-bd"/>
</dbReference>
<feature type="domain" description="ABC transporter" evidence="3">
    <location>
        <begin position="4"/>
        <end position="234"/>
    </location>
</feature>
<name>A0ABT7E869_9FIRM</name>
<protein>
    <submittedName>
        <fullName evidence="4">ABC transporter ATP-binding protein</fullName>
    </submittedName>
</protein>
<dbReference type="SMART" id="SM00382">
    <property type="entry name" value="AAA"/>
    <property type="match status" value="1"/>
</dbReference>
<dbReference type="Pfam" id="PF00005">
    <property type="entry name" value="ABC_tran"/>
    <property type="match status" value="1"/>
</dbReference>
<dbReference type="PANTHER" id="PTHR43582:SF2">
    <property type="entry name" value="LINEARMYCIN RESISTANCE ATP-BINDING PROTEIN LNRL"/>
    <property type="match status" value="1"/>
</dbReference>
<sequence>MKILDIKSVSKKFGNSTVVDDISFSVNSGEIYGLLGPNGAGKSTTINMICGLLSQTKGDILVFDKNTKQNLKNIKKDIGIVPQDIAIYEDLTAIENVMFFGSIYGISKKDLKAKANKALEFVELLDKAKTLPSKFSGGMKRRLNIACALVYEPKLIIMDEPTVGIDPQSRNYILESIKTLNKQGATIIYTSHYMEEVEEICTKIAIMDKGTIIAQGSKDELKHMCSELSQLELSISTPNNKDDILKLIKNIENVENVLLNDDKLLITIKKSDKLEQILSVLIKNNISIQSINQKNIDLETVFLNLTGKKLRD</sequence>
<keyword evidence="1" id="KW-0547">Nucleotide-binding</keyword>
<dbReference type="InterPro" id="IPR017871">
    <property type="entry name" value="ABC_transporter-like_CS"/>
</dbReference>
<evidence type="ECO:0000313" key="5">
    <source>
        <dbReference type="Proteomes" id="UP001301012"/>
    </source>
</evidence>
<dbReference type="GO" id="GO:0005524">
    <property type="term" value="F:ATP binding"/>
    <property type="evidence" value="ECO:0007669"/>
    <property type="project" value="UniProtKB-KW"/>
</dbReference>
<evidence type="ECO:0000313" key="4">
    <source>
        <dbReference type="EMBL" id="MDK2562268.1"/>
    </source>
</evidence>
<keyword evidence="2 4" id="KW-0067">ATP-binding</keyword>
<dbReference type="Gene3D" id="3.40.50.300">
    <property type="entry name" value="P-loop containing nucleotide triphosphate hydrolases"/>
    <property type="match status" value="1"/>
</dbReference>
<dbReference type="Proteomes" id="UP001301012">
    <property type="component" value="Unassembled WGS sequence"/>
</dbReference>
<dbReference type="PROSITE" id="PS00211">
    <property type="entry name" value="ABC_TRANSPORTER_1"/>
    <property type="match status" value="1"/>
</dbReference>
<reference evidence="4 5" key="1">
    <citation type="submission" date="2023-05" db="EMBL/GenBank/DDBJ databases">
        <title>Rombocin, a short stable natural nisin variant, displays selective antimicrobial activity against Listeria monocytogenes and employs dual mode of action to kill target bacterial strains.</title>
        <authorList>
            <person name="Wambui J."/>
            <person name="Stephan R."/>
            <person name="Kuipers O.P."/>
        </authorList>
    </citation>
    <scope>NUCLEOTIDE SEQUENCE [LARGE SCALE GENOMIC DNA]</scope>
    <source>
        <strain evidence="4 5">RC002</strain>
    </source>
</reference>
<dbReference type="PROSITE" id="PS50893">
    <property type="entry name" value="ABC_TRANSPORTER_2"/>
    <property type="match status" value="1"/>
</dbReference>
<dbReference type="EMBL" id="JASKYM010000001">
    <property type="protein sequence ID" value="MDK2562268.1"/>
    <property type="molecule type" value="Genomic_DNA"/>
</dbReference>
<accession>A0ABT7E869</accession>
<dbReference type="RefSeq" id="WP_284131249.1">
    <property type="nucleotide sequence ID" value="NZ_JASKYM010000001.1"/>
</dbReference>
<comment type="caution">
    <text evidence="4">The sequence shown here is derived from an EMBL/GenBank/DDBJ whole genome shotgun (WGS) entry which is preliminary data.</text>
</comment>
<keyword evidence="5" id="KW-1185">Reference proteome</keyword>
<gene>
    <name evidence="4" type="ORF">QOZ84_01810</name>
</gene>
<evidence type="ECO:0000256" key="1">
    <source>
        <dbReference type="ARBA" id="ARBA00022741"/>
    </source>
</evidence>
<dbReference type="InterPro" id="IPR027417">
    <property type="entry name" value="P-loop_NTPase"/>
</dbReference>
<organism evidence="4 5">
    <name type="scientific">Romboutsia sedimentorum</name>
    <dbReference type="NCBI Taxonomy" id="1368474"/>
    <lineage>
        <taxon>Bacteria</taxon>
        <taxon>Bacillati</taxon>
        <taxon>Bacillota</taxon>
        <taxon>Clostridia</taxon>
        <taxon>Peptostreptococcales</taxon>
        <taxon>Peptostreptococcaceae</taxon>
        <taxon>Romboutsia</taxon>
    </lineage>
</organism>
<evidence type="ECO:0000256" key="2">
    <source>
        <dbReference type="ARBA" id="ARBA00022840"/>
    </source>
</evidence>
<dbReference type="PANTHER" id="PTHR43582">
    <property type="entry name" value="LINEARMYCIN RESISTANCE ATP-BINDING PROTEIN LNRL"/>
    <property type="match status" value="1"/>
</dbReference>
<proteinExistence type="predicted"/>
<evidence type="ECO:0000259" key="3">
    <source>
        <dbReference type="PROSITE" id="PS50893"/>
    </source>
</evidence>
<dbReference type="SUPFAM" id="SSF52540">
    <property type="entry name" value="P-loop containing nucleoside triphosphate hydrolases"/>
    <property type="match status" value="1"/>
</dbReference>